<dbReference type="Gene3D" id="2.40.160.60">
    <property type="entry name" value="Outer membrane protein transport protein (OMPP1/FadL/TodX)"/>
    <property type="match status" value="1"/>
</dbReference>
<dbReference type="Proteomes" id="UP000255423">
    <property type="component" value="Unassembled WGS sequence"/>
</dbReference>
<evidence type="ECO:0000313" key="2">
    <source>
        <dbReference type="EMBL" id="SUQ24021.1"/>
    </source>
</evidence>
<reference evidence="2 3" key="1">
    <citation type="submission" date="2017-08" db="EMBL/GenBank/DDBJ databases">
        <authorList>
            <person name="de Groot N.N."/>
        </authorList>
    </citation>
    <scope>NUCLEOTIDE SEQUENCE [LARGE SCALE GENOMIC DNA]</scope>
    <source>
        <strain evidence="2 3">HM2</strain>
    </source>
</reference>
<dbReference type="RefSeq" id="WP_088661108.1">
    <property type="nucleotide sequence ID" value="NZ_UHJL01000002.1"/>
</dbReference>
<evidence type="ECO:0000256" key="1">
    <source>
        <dbReference type="SAM" id="SignalP"/>
    </source>
</evidence>
<keyword evidence="1" id="KW-0732">Signal</keyword>
<dbReference type="SUPFAM" id="SSF56935">
    <property type="entry name" value="Porins"/>
    <property type="match status" value="1"/>
</dbReference>
<feature type="chain" id="PRO_5017004153" description="PorV/PorQ family protein" evidence="1">
    <location>
        <begin position="24"/>
        <end position="349"/>
    </location>
</feature>
<sequence length="349" mass="38919">MIMFKNLLVTALAVGTLASSALALGFTKKSELGGFDGFVERMGAGVRELGRGNTGSADTASMPAAYWNPALLGFRENIGITMNFEKRDLNRIGGALGVEGKVGKRMGVGFAMLYRGDTEFDVIDDDDETLGTAAPFFSMFYLGFAFRATRQDAFGLSLSMSYDNLDVSQYFEGYDMEDSFRSPVTINLSWFRQWNDKWSSSVVIRNLSFSRNLSAKWTKNPSKNNALTSTEGVRPKVLQIGLGYRSQIMGKTVHAWMEALDYQVADTLLAFDPQLHVWTGRVGFECEVIPNGTLRVGMDDLDWMFGAGYKFEIRVGRKKFPIEVDYAFLYESRAGIWTPFTIGLRGYIP</sequence>
<gene>
    <name evidence="2" type="ORF">SAMN05661053_1411</name>
</gene>
<protein>
    <recommendedName>
        <fullName evidence="4">PorV/PorQ family protein</fullName>
    </recommendedName>
</protein>
<proteinExistence type="predicted"/>
<organism evidence="2 3">
    <name type="scientific">Fibrobacter succinogenes</name>
    <name type="common">Bacteroides succinogenes</name>
    <dbReference type="NCBI Taxonomy" id="833"/>
    <lineage>
        <taxon>Bacteria</taxon>
        <taxon>Pseudomonadati</taxon>
        <taxon>Fibrobacterota</taxon>
        <taxon>Fibrobacteria</taxon>
        <taxon>Fibrobacterales</taxon>
        <taxon>Fibrobacteraceae</taxon>
        <taxon>Fibrobacter</taxon>
    </lineage>
</organism>
<name>A0A380S692_FIBSU</name>
<feature type="signal peptide" evidence="1">
    <location>
        <begin position="1"/>
        <end position="23"/>
    </location>
</feature>
<dbReference type="EMBL" id="UHJL01000002">
    <property type="protein sequence ID" value="SUQ24021.1"/>
    <property type="molecule type" value="Genomic_DNA"/>
</dbReference>
<dbReference type="AlphaFoldDB" id="A0A380S692"/>
<accession>A0A380S692</accession>
<evidence type="ECO:0008006" key="4">
    <source>
        <dbReference type="Google" id="ProtNLM"/>
    </source>
</evidence>
<evidence type="ECO:0000313" key="3">
    <source>
        <dbReference type="Proteomes" id="UP000255423"/>
    </source>
</evidence>